<feature type="domain" description="ABC transporter" evidence="4">
    <location>
        <begin position="21"/>
        <end position="250"/>
    </location>
</feature>
<evidence type="ECO:0000256" key="3">
    <source>
        <dbReference type="ARBA" id="ARBA00022840"/>
    </source>
</evidence>
<evidence type="ECO:0000256" key="1">
    <source>
        <dbReference type="ARBA" id="ARBA00022448"/>
    </source>
</evidence>
<dbReference type="CDD" id="cd03293">
    <property type="entry name" value="ABC_NrtD_SsuB_transporters"/>
    <property type="match status" value="1"/>
</dbReference>
<dbReference type="InterPro" id="IPR003439">
    <property type="entry name" value="ABC_transporter-like_ATP-bd"/>
</dbReference>
<dbReference type="SMART" id="SM00382">
    <property type="entry name" value="AAA"/>
    <property type="match status" value="1"/>
</dbReference>
<dbReference type="PANTHER" id="PTHR42788">
    <property type="entry name" value="TAURINE IMPORT ATP-BINDING PROTEIN-RELATED"/>
    <property type="match status" value="1"/>
</dbReference>
<reference evidence="5 6" key="1">
    <citation type="submission" date="2016-10" db="EMBL/GenBank/DDBJ databases">
        <authorList>
            <person name="de Groot N.N."/>
        </authorList>
    </citation>
    <scope>NUCLEOTIDE SEQUENCE [LARGE SCALE GENOMIC DNA]</scope>
    <source>
        <strain evidence="5 6">CPCC 201354</strain>
    </source>
</reference>
<dbReference type="InterPro" id="IPR027417">
    <property type="entry name" value="P-loop_NTPase"/>
</dbReference>
<evidence type="ECO:0000256" key="2">
    <source>
        <dbReference type="ARBA" id="ARBA00022741"/>
    </source>
</evidence>
<evidence type="ECO:0000259" key="4">
    <source>
        <dbReference type="PROSITE" id="PS50893"/>
    </source>
</evidence>
<keyword evidence="1" id="KW-0813">Transport</keyword>
<dbReference type="GO" id="GO:0005524">
    <property type="term" value="F:ATP binding"/>
    <property type="evidence" value="ECO:0007669"/>
    <property type="project" value="UniProtKB-KW"/>
</dbReference>
<name>A0A1G8FPT8_9ACTN</name>
<proteinExistence type="predicted"/>
<dbReference type="Pfam" id="PF00005">
    <property type="entry name" value="ABC_tran"/>
    <property type="match status" value="1"/>
</dbReference>
<protein>
    <submittedName>
        <fullName evidence="5">NitT/TauT family transport system ATP-binding protein</fullName>
    </submittedName>
</protein>
<accession>A0A1G8FPT8</accession>
<keyword evidence="2" id="KW-0547">Nucleotide-binding</keyword>
<gene>
    <name evidence="5" type="ORF">SAMN05421505_12434</name>
</gene>
<dbReference type="OrthoDB" id="8773773at2"/>
<dbReference type="AlphaFoldDB" id="A0A1G8FPT8"/>
<dbReference type="SUPFAM" id="SSF52540">
    <property type="entry name" value="P-loop containing nucleoside triphosphate hydrolases"/>
    <property type="match status" value="1"/>
</dbReference>
<dbReference type="InterPro" id="IPR017871">
    <property type="entry name" value="ABC_transporter-like_CS"/>
</dbReference>
<evidence type="ECO:0000313" key="6">
    <source>
        <dbReference type="Proteomes" id="UP000198923"/>
    </source>
</evidence>
<keyword evidence="6" id="KW-1185">Reference proteome</keyword>
<keyword evidence="3 5" id="KW-0067">ATP-binding</keyword>
<dbReference type="InterPro" id="IPR050166">
    <property type="entry name" value="ABC_transporter_ATP-bind"/>
</dbReference>
<sequence length="266" mass="29305">MNASVPAVETRQRADVPSNVIELERLSLTVDRKSGEPLEILRDVTLEIGQGEFVCVVGPSGCGKSTILNAVAGISLAGRWSGGVRVYGEESRTFDSRIGYMVQHDTLLPWRTARENVALGGQLSGRSGVDADKLLAQVGLGGFEKSYPHQLSGGMRKRAQLARILAQNTSTILMDEPFGALDYLTKIEMQQLLLQQVGEEKSVLFVTHDLTEAITLADRIIVIGPRPGTVVDVVPVNLPRPRRHDEVIDDPQFRILYDRLWSQLKH</sequence>
<dbReference type="PANTHER" id="PTHR42788:SF13">
    <property type="entry name" value="ALIPHATIC SULFONATES IMPORT ATP-BINDING PROTEIN SSUB"/>
    <property type="match status" value="1"/>
</dbReference>
<dbReference type="Gene3D" id="3.40.50.300">
    <property type="entry name" value="P-loop containing nucleotide triphosphate hydrolases"/>
    <property type="match status" value="1"/>
</dbReference>
<dbReference type="Proteomes" id="UP000198923">
    <property type="component" value="Unassembled WGS sequence"/>
</dbReference>
<evidence type="ECO:0000313" key="5">
    <source>
        <dbReference type="EMBL" id="SDH84155.1"/>
    </source>
</evidence>
<dbReference type="GO" id="GO:0016887">
    <property type="term" value="F:ATP hydrolysis activity"/>
    <property type="evidence" value="ECO:0007669"/>
    <property type="project" value="InterPro"/>
</dbReference>
<dbReference type="STRING" id="504805.SAMN05421505_12434"/>
<dbReference type="EMBL" id="FNCN01000024">
    <property type="protein sequence ID" value="SDH84155.1"/>
    <property type="molecule type" value="Genomic_DNA"/>
</dbReference>
<dbReference type="PROSITE" id="PS50893">
    <property type="entry name" value="ABC_TRANSPORTER_2"/>
    <property type="match status" value="1"/>
</dbReference>
<organism evidence="5 6">
    <name type="scientific">Sinosporangium album</name>
    <dbReference type="NCBI Taxonomy" id="504805"/>
    <lineage>
        <taxon>Bacteria</taxon>
        <taxon>Bacillati</taxon>
        <taxon>Actinomycetota</taxon>
        <taxon>Actinomycetes</taxon>
        <taxon>Streptosporangiales</taxon>
        <taxon>Streptosporangiaceae</taxon>
        <taxon>Sinosporangium</taxon>
    </lineage>
</organism>
<dbReference type="PROSITE" id="PS00211">
    <property type="entry name" value="ABC_TRANSPORTER_1"/>
    <property type="match status" value="1"/>
</dbReference>
<dbReference type="InterPro" id="IPR003593">
    <property type="entry name" value="AAA+_ATPase"/>
</dbReference>